<dbReference type="GeneTree" id="ENSGT01120000272768"/>
<proteinExistence type="predicted"/>
<dbReference type="AlphaFoldDB" id="A0AAZ3SCT7"/>
<dbReference type="Ensembl" id="ENSOTST00005149545.1">
    <property type="protein sequence ID" value="ENSOTSP00005151040.1"/>
    <property type="gene ID" value="ENSOTSG00005060044.1"/>
</dbReference>
<feature type="compositionally biased region" description="Basic and acidic residues" evidence="1">
    <location>
        <begin position="31"/>
        <end position="42"/>
    </location>
</feature>
<reference evidence="2" key="3">
    <citation type="submission" date="2025-09" db="UniProtKB">
        <authorList>
            <consortium name="Ensembl"/>
        </authorList>
    </citation>
    <scope>IDENTIFICATION</scope>
</reference>
<reference evidence="2" key="2">
    <citation type="submission" date="2025-08" db="UniProtKB">
        <authorList>
            <consortium name="Ensembl"/>
        </authorList>
    </citation>
    <scope>IDENTIFICATION</scope>
</reference>
<feature type="region of interest" description="Disordered" evidence="1">
    <location>
        <begin position="94"/>
        <end position="116"/>
    </location>
</feature>
<evidence type="ECO:0000313" key="3">
    <source>
        <dbReference type="Proteomes" id="UP000694402"/>
    </source>
</evidence>
<feature type="region of interest" description="Disordered" evidence="1">
    <location>
        <begin position="22"/>
        <end position="74"/>
    </location>
</feature>
<evidence type="ECO:0000256" key="1">
    <source>
        <dbReference type="SAM" id="MobiDB-lite"/>
    </source>
</evidence>
<organism evidence="2 3">
    <name type="scientific">Oncorhynchus tshawytscha</name>
    <name type="common">Chinook salmon</name>
    <name type="synonym">Salmo tshawytscha</name>
    <dbReference type="NCBI Taxonomy" id="74940"/>
    <lineage>
        <taxon>Eukaryota</taxon>
        <taxon>Metazoa</taxon>
        <taxon>Chordata</taxon>
        <taxon>Craniata</taxon>
        <taxon>Vertebrata</taxon>
        <taxon>Euteleostomi</taxon>
        <taxon>Actinopterygii</taxon>
        <taxon>Neopterygii</taxon>
        <taxon>Teleostei</taxon>
        <taxon>Protacanthopterygii</taxon>
        <taxon>Salmoniformes</taxon>
        <taxon>Salmonidae</taxon>
        <taxon>Salmoninae</taxon>
        <taxon>Oncorhynchus</taxon>
    </lineage>
</organism>
<name>A0AAZ3SCT7_ONCTS</name>
<dbReference type="Proteomes" id="UP000694402">
    <property type="component" value="Unassembled WGS sequence"/>
</dbReference>
<reference evidence="3" key="1">
    <citation type="journal article" date="2018" name="PLoS ONE">
        <title>Chinook salmon (Oncorhynchus tshawytscha) genome and transcriptome.</title>
        <authorList>
            <person name="Christensen K.A."/>
            <person name="Leong J.S."/>
            <person name="Sakhrani D."/>
            <person name="Biagi C.A."/>
            <person name="Minkley D.R."/>
            <person name="Withler R.E."/>
            <person name="Rondeau E.B."/>
            <person name="Koop B.F."/>
            <person name="Devlin R.H."/>
        </authorList>
    </citation>
    <scope>NUCLEOTIDE SEQUENCE [LARGE SCALE GENOMIC DNA]</scope>
</reference>
<protein>
    <submittedName>
        <fullName evidence="2">Uncharacterized protein</fullName>
    </submittedName>
</protein>
<evidence type="ECO:0000313" key="2">
    <source>
        <dbReference type="Ensembl" id="ENSOTSP00005151040.1"/>
    </source>
</evidence>
<sequence length="229" mass="24886">MQCPITAGPLGLVSSTLTRLEATSPPTMRGASERHSWRDPREGPGALRVAATNPPPVHLQPADGHHPNESQHAAPCETTRWTTQLNGGERVTEGLLPQPRFEPSPTSHPSLTEPALRANPYPEVRSFLPTCLTYIVITCQRLFTLETCCGYSKGILPGVRFTPSPPDFQEPGRAHRMPPKQQRFPGLGPLPRGKPIPGLPPASPGSAALPHWMPRGARLHQSMDILKVV</sequence>
<keyword evidence="3" id="KW-1185">Reference proteome</keyword>
<accession>A0AAZ3SCT7</accession>